<evidence type="ECO:0000256" key="3">
    <source>
        <dbReference type="ARBA" id="ARBA00023295"/>
    </source>
</evidence>
<reference evidence="5 6" key="1">
    <citation type="submission" date="2021-05" db="EMBL/GenBank/DDBJ databases">
        <title>Comparative genomic studies on the polysaccharide-degrading batcterial strains of the Flammeovirga genus.</title>
        <authorList>
            <person name="Zewei F."/>
            <person name="Zheng Z."/>
            <person name="Yu L."/>
            <person name="Ruyue G."/>
            <person name="Yanhong M."/>
            <person name="Yuanyuan C."/>
            <person name="Jingyan G."/>
            <person name="Wenjun H."/>
        </authorList>
    </citation>
    <scope>NUCLEOTIDE SEQUENCE [LARGE SCALE GENOMIC DNA]</scope>
    <source>
        <strain evidence="5 6">YS10</strain>
        <plasmid evidence="5 6">p1</plasmid>
    </source>
</reference>
<gene>
    <name evidence="5" type="ORF">KM029_25235</name>
</gene>
<keyword evidence="2 4" id="KW-0378">Hydrolase</keyword>
<dbReference type="PANTHER" id="PTHR34983">
    <property type="entry name" value="ARABINOGALACTAN ENDO-BETA-1,4-GALACTANASE A"/>
    <property type="match status" value="1"/>
</dbReference>
<accession>A0ABX8H464</accession>
<geneLocation type="plasmid" evidence="5 6">
    <name>p1</name>
</geneLocation>
<proteinExistence type="inferred from homology"/>
<comment type="similarity">
    <text evidence="1 4">Belongs to the glycosyl hydrolase 53 family.</text>
</comment>
<evidence type="ECO:0000256" key="1">
    <source>
        <dbReference type="ARBA" id="ARBA00010687"/>
    </source>
</evidence>
<protein>
    <recommendedName>
        <fullName evidence="4">Arabinogalactan endo-beta-1,4-galactanase</fullName>
        <ecNumber evidence="4">3.2.1.89</ecNumber>
    </recommendedName>
</protein>
<dbReference type="Gene3D" id="3.20.20.80">
    <property type="entry name" value="Glycosidases"/>
    <property type="match status" value="1"/>
</dbReference>
<dbReference type="InterPro" id="IPR011683">
    <property type="entry name" value="Glyco_hydro_53"/>
</dbReference>
<dbReference type="EMBL" id="CP076130">
    <property type="protein sequence ID" value="QWG10690.1"/>
    <property type="molecule type" value="Genomic_DNA"/>
</dbReference>
<dbReference type="RefSeq" id="WP_144077181.1">
    <property type="nucleotide sequence ID" value="NZ_CP076130.1"/>
</dbReference>
<sequence length="397" mass="44796">MEHLIGMKKNYLVYLIAALYILSGCCKDKSPSNETAPLDFYFGADLSYVNQLLDKGATYKQNGEITDPYSIFANEGTHLVRFRMWNNPLWTKELYGEDGTQMYNDLYDVATSMQKAKENNMEVLLDLHYSDTWADPGKQYIPKAWENITSIDVLKDSVYNYTLATLNYLESQGLVPAMIQIGNETNCGMMYTDAPPNFPEINVCNGNWSSYKSVVNSAISAVKQFNTTKGVAIKTVLHVADIKNVDWWFENITSGTDAVNFDIIGISYYPLWHKTIPLSEVGDNVATIKGKFNKEVMIVEVAYPWTSEGKDTMPNLFGGEAPLEGYPFTVEGHLKLMTDLSRDVKNAGALGIIYWEPAWIAYPIKTLWGTGSSWENCTFFDYNNNASSSFDYMKVAY</sequence>
<evidence type="ECO:0000256" key="2">
    <source>
        <dbReference type="ARBA" id="ARBA00022801"/>
    </source>
</evidence>
<dbReference type="PANTHER" id="PTHR34983:SF2">
    <property type="entry name" value="ENDO-BETA-1,4-GALACTANASE"/>
    <property type="match status" value="1"/>
</dbReference>
<dbReference type="InterPro" id="IPR017853">
    <property type="entry name" value="GH"/>
</dbReference>
<name>A0ABX8H464_9BACT</name>
<keyword evidence="6" id="KW-1185">Reference proteome</keyword>
<dbReference type="Pfam" id="PF07745">
    <property type="entry name" value="Glyco_hydro_53"/>
    <property type="match status" value="1"/>
</dbReference>
<organism evidence="5 6">
    <name type="scientific">Flammeovirga kamogawensis</name>
    <dbReference type="NCBI Taxonomy" id="373891"/>
    <lineage>
        <taxon>Bacteria</taxon>
        <taxon>Pseudomonadati</taxon>
        <taxon>Bacteroidota</taxon>
        <taxon>Cytophagia</taxon>
        <taxon>Cytophagales</taxon>
        <taxon>Flammeovirgaceae</taxon>
        <taxon>Flammeovirga</taxon>
    </lineage>
</organism>
<evidence type="ECO:0000256" key="4">
    <source>
        <dbReference type="RuleBase" id="RU361192"/>
    </source>
</evidence>
<dbReference type="Proteomes" id="UP000682802">
    <property type="component" value="Plasmid p1"/>
</dbReference>
<keyword evidence="3 4" id="KW-0326">Glycosidase</keyword>
<evidence type="ECO:0000313" key="5">
    <source>
        <dbReference type="EMBL" id="QWG10690.1"/>
    </source>
</evidence>
<dbReference type="SUPFAM" id="SSF51445">
    <property type="entry name" value="(Trans)glycosidases"/>
    <property type="match status" value="1"/>
</dbReference>
<comment type="catalytic activity">
    <reaction evidence="4">
        <text>The enzyme specifically hydrolyzes (1-&gt;4)-beta-D-galactosidic linkages in type I arabinogalactans.</text>
        <dbReference type="EC" id="3.2.1.89"/>
    </reaction>
</comment>
<evidence type="ECO:0000313" key="6">
    <source>
        <dbReference type="Proteomes" id="UP000682802"/>
    </source>
</evidence>
<dbReference type="EC" id="3.2.1.89" evidence="4"/>
<keyword evidence="5" id="KW-0614">Plasmid</keyword>